<organism evidence="2 3">
    <name type="scientific">Lautropia dentalis</name>
    <dbReference type="NCBI Taxonomy" id="2490857"/>
    <lineage>
        <taxon>Bacteria</taxon>
        <taxon>Pseudomonadati</taxon>
        <taxon>Pseudomonadota</taxon>
        <taxon>Betaproteobacteria</taxon>
        <taxon>Burkholderiales</taxon>
        <taxon>Burkholderiaceae</taxon>
        <taxon>Lautropia</taxon>
    </lineage>
</organism>
<comment type="caution">
    <text evidence="2">The sequence shown here is derived from an EMBL/GenBank/DDBJ whole genome shotgun (WGS) entry which is preliminary data.</text>
</comment>
<feature type="compositionally biased region" description="Low complexity" evidence="1">
    <location>
        <begin position="73"/>
        <end position="111"/>
    </location>
</feature>
<accession>A0A3R8T216</accession>
<feature type="region of interest" description="Disordered" evidence="1">
    <location>
        <begin position="71"/>
        <end position="112"/>
    </location>
</feature>
<proteinExistence type="predicted"/>
<evidence type="ECO:0000256" key="1">
    <source>
        <dbReference type="SAM" id="MobiDB-lite"/>
    </source>
</evidence>
<gene>
    <name evidence="2" type="ORF">EHV23_08480</name>
</gene>
<dbReference type="AlphaFoldDB" id="A0A3R8T216"/>
<dbReference type="EMBL" id="RRUE01000002">
    <property type="protein sequence ID" value="RRN44579.1"/>
    <property type="molecule type" value="Genomic_DNA"/>
</dbReference>
<protein>
    <submittedName>
        <fullName evidence="2">Uncharacterized protein</fullName>
    </submittedName>
</protein>
<sequence length="498" mass="51207">MVSRDASLFQSSFNDRGAVCAAVPFGQGRGRAPTIPLRGDILNKSIKQSGKLVLTAGALAVLLAACGGGGGDSTPSTNTGSSGASNSSGTTGTTGSTGSTDSTGTTGTTTGNQFTQKATWKVAMPAAGQSVCYDFEGATEVAGCTGTAWDVKLTAPTGRGTPKLFTNSGVSGTGQGGVYAGKGTGLIDWADLLKWETGTKVPGEGQQPPSRIYFADAASGTFSGTNAIDSAAFEYGLGGATDHKLYPSYRVFLVTTDKASNSTAGTVASPVYALQVTGYYGGTSGTESGYPKFRWVNRSASGGEQVREVQLDAHNDKWVYFNLETGTEVASENGTWHIAFNRYRMRLNSTGTLGSAVGIVPAGLYEADGDAIASALIAATPDSTLSYLASAAIPATVQWQADEAGSRLNPKAERESSGSFDYGWFKYYPTAALAQAAGLPATAHTLGADPGEGAMIRGGDGASFARFHLTKIDYADTASATSQQTWTFEFDVQPGAAK</sequence>
<dbReference type="InterPro" id="IPR025921">
    <property type="entry name" value="HmuY"/>
</dbReference>
<dbReference type="Proteomes" id="UP000270261">
    <property type="component" value="Unassembled WGS sequence"/>
</dbReference>
<dbReference type="CDD" id="cd12105">
    <property type="entry name" value="HmuY"/>
    <property type="match status" value="2"/>
</dbReference>
<dbReference type="Pfam" id="PF14064">
    <property type="entry name" value="HmuY"/>
    <property type="match status" value="1"/>
</dbReference>
<keyword evidence="3" id="KW-1185">Reference proteome</keyword>
<name>A0A3R8T216_9BURK</name>
<dbReference type="OrthoDB" id="335087at2"/>
<evidence type="ECO:0000313" key="2">
    <source>
        <dbReference type="EMBL" id="RRN44579.1"/>
    </source>
</evidence>
<reference evidence="2 3" key="1">
    <citation type="submission" date="2018-11" db="EMBL/GenBank/DDBJ databases">
        <title>Genome sequencing of Lautropia sp. KCOM 2505 (= ChDC F240).</title>
        <authorList>
            <person name="Kook J.-K."/>
            <person name="Park S.-N."/>
            <person name="Lim Y.K."/>
        </authorList>
    </citation>
    <scope>NUCLEOTIDE SEQUENCE [LARGE SCALE GENOMIC DNA]</scope>
    <source>
        <strain evidence="2 3">KCOM 2505</strain>
    </source>
</reference>
<evidence type="ECO:0000313" key="3">
    <source>
        <dbReference type="Proteomes" id="UP000270261"/>
    </source>
</evidence>